<organism evidence="1 2">
    <name type="scientific">Verrucomicrobia subdivision 6 bacterium BACL9 MAG-120924-bin69</name>
    <dbReference type="NCBI Taxonomy" id="1655635"/>
    <lineage>
        <taxon>Bacteria</taxon>
        <taxon>Pseudomonadati</taxon>
        <taxon>Verrucomicrobiota</taxon>
        <taxon>Verrucomicrobiia</taxon>
        <taxon>Verrucomicrobiales</taxon>
        <taxon>Verrucomicrobia subdivision 6</taxon>
    </lineage>
</organism>
<dbReference type="InterPro" id="IPR043519">
    <property type="entry name" value="NT_sf"/>
</dbReference>
<proteinExistence type="predicted"/>
<name>A0A0R2X899_9BACT</name>
<comment type="caution">
    <text evidence="1">The sequence shown here is derived from an EMBL/GenBank/DDBJ whole genome shotgun (WGS) entry which is preliminary data.</text>
</comment>
<sequence length="185" mass="21481">MPEIDLLSLFVRPLHQANLSYLIVGSVGSIYYGEPRLTLDVDFAVAFSDRDLQKLPELFSEKDFYLPPIETLLEESSRPRGHWNIIHSASGLKADFYPCSQDPFFKWAWQNRRTTALPQGEVFFAPAEYILVWKVIWYSEGGSDKHVRDISRMLQLSPQQIDLAIIEKELSRRNLLPTFHKMIRP</sequence>
<dbReference type="AlphaFoldDB" id="A0A0R2X899"/>
<dbReference type="SUPFAM" id="SSF81301">
    <property type="entry name" value="Nucleotidyltransferase"/>
    <property type="match status" value="1"/>
</dbReference>
<gene>
    <name evidence="1" type="ORF">ABS33_07175</name>
</gene>
<evidence type="ECO:0000313" key="1">
    <source>
        <dbReference type="EMBL" id="KRP32111.1"/>
    </source>
</evidence>
<dbReference type="Gene3D" id="3.30.460.40">
    <property type="match status" value="1"/>
</dbReference>
<accession>A0A0R2X899</accession>
<dbReference type="EMBL" id="LIDN01000314">
    <property type="protein sequence ID" value="KRP32111.1"/>
    <property type="molecule type" value="Genomic_DNA"/>
</dbReference>
<dbReference type="Proteomes" id="UP000051220">
    <property type="component" value="Unassembled WGS sequence"/>
</dbReference>
<evidence type="ECO:0000313" key="2">
    <source>
        <dbReference type="Proteomes" id="UP000051220"/>
    </source>
</evidence>
<reference evidence="1 2" key="1">
    <citation type="submission" date="2015-10" db="EMBL/GenBank/DDBJ databases">
        <title>Metagenome-Assembled Genomes uncover a global brackish microbiome.</title>
        <authorList>
            <person name="Hugerth L.W."/>
            <person name="Larsson J."/>
            <person name="Alneberg J."/>
            <person name="Lindh M.V."/>
            <person name="Legrand C."/>
            <person name="Pinhassi J."/>
            <person name="Andersson A.F."/>
        </authorList>
    </citation>
    <scope>NUCLEOTIDE SEQUENCE [LARGE SCALE GENOMIC DNA]</scope>
    <source>
        <strain evidence="1">BACL9 MAG-120924-bin69</strain>
    </source>
</reference>
<protein>
    <submittedName>
        <fullName evidence="1">Uncharacterized protein</fullName>
    </submittedName>
</protein>